<reference evidence="3" key="1">
    <citation type="journal article" date="2015" name="PLoS Genet.">
        <title>The dynamic genome and transcriptome of the human fungal pathogen Blastomyces and close relative Emmonsia.</title>
        <authorList>
            <person name="Munoz J.F."/>
            <person name="Gauthier G.M."/>
            <person name="Desjardins C.A."/>
            <person name="Gallo J.E."/>
            <person name="Holder J."/>
            <person name="Sullivan T.D."/>
            <person name="Marty A.J."/>
            <person name="Carmen J.C."/>
            <person name="Chen Z."/>
            <person name="Ding L."/>
            <person name="Gujja S."/>
            <person name="Magrini V."/>
            <person name="Misas E."/>
            <person name="Mitreva M."/>
            <person name="Priest M."/>
            <person name="Saif S."/>
            <person name="Whiston E.A."/>
            <person name="Young S."/>
            <person name="Zeng Q."/>
            <person name="Goldman W.E."/>
            <person name="Mardis E.R."/>
            <person name="Taylor J.W."/>
            <person name="McEwen J.G."/>
            <person name="Clay O.K."/>
            <person name="Klein B.S."/>
            <person name="Cuomo C.A."/>
        </authorList>
    </citation>
    <scope>NUCLEOTIDE SEQUENCE [LARGE SCALE GENOMIC DNA]</scope>
    <source>
        <strain evidence="3">UAMH 3008</strain>
    </source>
</reference>
<feature type="region of interest" description="Disordered" evidence="1">
    <location>
        <begin position="1"/>
        <end position="68"/>
    </location>
</feature>
<evidence type="ECO:0000313" key="3">
    <source>
        <dbReference type="Proteomes" id="UP000034164"/>
    </source>
</evidence>
<comment type="caution">
    <text evidence="2">The sequence shown here is derived from an EMBL/GenBank/DDBJ whole genome shotgun (WGS) entry which is preliminary data.</text>
</comment>
<evidence type="ECO:0000313" key="2">
    <source>
        <dbReference type="EMBL" id="KKZ68702.1"/>
    </source>
</evidence>
<accession>A0A0G2IDF0</accession>
<feature type="compositionally biased region" description="Polar residues" evidence="1">
    <location>
        <begin position="14"/>
        <end position="24"/>
    </location>
</feature>
<evidence type="ECO:0000256" key="1">
    <source>
        <dbReference type="SAM" id="MobiDB-lite"/>
    </source>
</evidence>
<organism evidence="2 3">
    <name type="scientific">[Emmonsia] crescens</name>
    <dbReference type="NCBI Taxonomy" id="73230"/>
    <lineage>
        <taxon>Eukaryota</taxon>
        <taxon>Fungi</taxon>
        <taxon>Dikarya</taxon>
        <taxon>Ascomycota</taxon>
        <taxon>Pezizomycotina</taxon>
        <taxon>Eurotiomycetes</taxon>
        <taxon>Eurotiomycetidae</taxon>
        <taxon>Onygenales</taxon>
        <taxon>Ajellomycetaceae</taxon>
        <taxon>Emergomyces</taxon>
    </lineage>
</organism>
<gene>
    <name evidence="2" type="ORF">EMCG_05695</name>
</gene>
<name>A0A0G2IDF0_9EURO</name>
<dbReference type="EMBL" id="LCZI01000066">
    <property type="protein sequence ID" value="KKZ68702.1"/>
    <property type="molecule type" value="Genomic_DNA"/>
</dbReference>
<dbReference type="Proteomes" id="UP000034164">
    <property type="component" value="Unassembled WGS sequence"/>
</dbReference>
<proteinExistence type="predicted"/>
<sequence length="68" mass="7693">MPPKQVPTEGAYQGTRSRSRNLPQEQGYKSEEEEEGDNTRFESPELDNRLQSPPPRQRPRGNGAGLQL</sequence>
<feature type="compositionally biased region" description="Basic and acidic residues" evidence="1">
    <location>
        <begin position="37"/>
        <end position="48"/>
    </location>
</feature>
<dbReference type="VEuPathDB" id="FungiDB:EMCG_05695"/>
<feature type="non-terminal residue" evidence="2">
    <location>
        <position position="68"/>
    </location>
</feature>
<protein>
    <submittedName>
        <fullName evidence="2">Uncharacterized protein</fullName>
    </submittedName>
</protein>
<dbReference type="AlphaFoldDB" id="A0A0G2IDF0"/>